<evidence type="ECO:0000313" key="2">
    <source>
        <dbReference type="Proteomes" id="UP000244168"/>
    </source>
</evidence>
<dbReference type="InterPro" id="IPR038194">
    <property type="entry name" value="DUF3861_sf"/>
</dbReference>
<dbReference type="Gene3D" id="3.10.20.850">
    <property type="entry name" value="Protein of unknown function DUF3861"/>
    <property type="match status" value="1"/>
</dbReference>
<dbReference type="InterPro" id="IPR024476">
    <property type="entry name" value="DUF3861"/>
</dbReference>
<proteinExistence type="predicted"/>
<protein>
    <submittedName>
        <fullName evidence="1">Uncharacterized protein DUF3861</fullName>
    </submittedName>
</protein>
<comment type="caution">
    <text evidence="1">The sequence shown here is derived from an EMBL/GenBank/DDBJ whole genome shotgun (WGS) entry which is preliminary data.</text>
</comment>
<dbReference type="AlphaFoldDB" id="A0A2T5JBE8"/>
<organism evidence="1 2">
    <name type="scientific">Mucilaginibacter yixingensis</name>
    <dbReference type="NCBI Taxonomy" id="1295612"/>
    <lineage>
        <taxon>Bacteria</taxon>
        <taxon>Pseudomonadati</taxon>
        <taxon>Bacteroidota</taxon>
        <taxon>Sphingobacteriia</taxon>
        <taxon>Sphingobacteriales</taxon>
        <taxon>Sphingobacteriaceae</taxon>
        <taxon>Mucilaginibacter</taxon>
    </lineage>
</organism>
<accession>A0A2T5JBE8</accession>
<gene>
    <name evidence="1" type="ORF">C8P68_103357</name>
</gene>
<sequence length="99" mass="11514">MKMEKKTNKYHLTLQLTSYADGSTEPARQLELDFDNHDEVFGIIERIKEKNPFGNEEQAAQFALGLKLFSEVKLKNRQHPLFEELNAVFPAFMKKLKSL</sequence>
<reference evidence="1 2" key="1">
    <citation type="submission" date="2018-04" db="EMBL/GenBank/DDBJ databases">
        <title>Genomic Encyclopedia of Archaeal and Bacterial Type Strains, Phase II (KMG-II): from individual species to whole genera.</title>
        <authorList>
            <person name="Goeker M."/>
        </authorList>
    </citation>
    <scope>NUCLEOTIDE SEQUENCE [LARGE SCALE GENOMIC DNA]</scope>
    <source>
        <strain evidence="1 2">DSM 26809</strain>
    </source>
</reference>
<dbReference type="EMBL" id="QAOQ01000003">
    <property type="protein sequence ID" value="PTQ98196.1"/>
    <property type="molecule type" value="Genomic_DNA"/>
</dbReference>
<dbReference type="Pfam" id="PF12977">
    <property type="entry name" value="DUF3861"/>
    <property type="match status" value="1"/>
</dbReference>
<name>A0A2T5JBE8_9SPHI</name>
<dbReference type="Proteomes" id="UP000244168">
    <property type="component" value="Unassembled WGS sequence"/>
</dbReference>
<evidence type="ECO:0000313" key="1">
    <source>
        <dbReference type="EMBL" id="PTQ98196.1"/>
    </source>
</evidence>
<keyword evidence="2" id="KW-1185">Reference proteome</keyword>